<evidence type="ECO:0000313" key="3">
    <source>
        <dbReference type="EMBL" id="KXX74400.1"/>
    </source>
</evidence>
<dbReference type="VEuPathDB" id="FungiDB:MMYC01_209087"/>
<feature type="compositionally biased region" description="Polar residues" evidence="2">
    <location>
        <begin position="77"/>
        <end position="93"/>
    </location>
</feature>
<dbReference type="AlphaFoldDB" id="A0A175VTP5"/>
<protein>
    <submittedName>
        <fullName evidence="3">Protein SOK1</fullName>
    </submittedName>
</protein>
<feature type="region of interest" description="Disordered" evidence="2">
    <location>
        <begin position="625"/>
        <end position="644"/>
    </location>
</feature>
<feature type="compositionally biased region" description="Pro residues" evidence="2">
    <location>
        <begin position="28"/>
        <end position="41"/>
    </location>
</feature>
<dbReference type="OrthoDB" id="276323at2759"/>
<reference evidence="3 4" key="1">
    <citation type="journal article" date="2016" name="Genome Announc.">
        <title>Genome Sequence of Madurella mycetomatis mm55, Isolated from a Human Mycetoma Case in Sudan.</title>
        <authorList>
            <person name="Smit S."/>
            <person name="Derks M.F."/>
            <person name="Bervoets S."/>
            <person name="Fahal A."/>
            <person name="van Leeuwen W."/>
            <person name="van Belkum A."/>
            <person name="van de Sande W.W."/>
        </authorList>
    </citation>
    <scope>NUCLEOTIDE SEQUENCE [LARGE SCALE GENOMIC DNA]</scope>
    <source>
        <strain evidence="4">mm55</strain>
    </source>
</reference>
<evidence type="ECO:0000256" key="1">
    <source>
        <dbReference type="ARBA" id="ARBA00010954"/>
    </source>
</evidence>
<gene>
    <name evidence="3" type="ORF">MMYC01_209087</name>
</gene>
<dbReference type="PANTHER" id="PTHR12832:SF11">
    <property type="entry name" value="LD23868P"/>
    <property type="match status" value="1"/>
</dbReference>
<sequence>MGDQGAGGGIESHMPTHRRQDSSEEPMPAEPAPETRNPPPESDAQDLTQAPQDLPRGSRDLGANGQARGGPGVNATPGLSRNPSTCSTNSNAKPNHEYLTAHTPGLDRPFPGTRPSSFIANRPLEPPVTRQTLSELDVTKIVHNPKLRHDINFDPDLHFRPNLDGEKGRRKQEKANQFWSMLLEQLVMFVMDRDAFQMNYGSGDWCLPSLLRAVREIVETLVPQRDRELLNEGLNIDLLMQQFNRGVADLEKLASWLSGVLKLHCAPMRDEWVDEMYQELSNGNRNNDMAELVKGMRSLLSVLEAMKLDVANHQIRCLRPVLIEDTVHFEQRFFLKKIESRKLSIAPSRMWYLAARDQVERLYGGSPIPHLNAFGEMTVFFEALSRLVLPSTSAKVIPPTFLFDEDRIVKLRSDMHDSICLEICMRKYEDLERLSRVTQPCHRIPSYVNDEPPTNNRFSGDFNFLAPTTSRPSSLAFSDRGSNFSSPRTSGLFAQPSTDFAESRSKASELYNSLLALLHTAPSAGTPDGSSTGAPAPSPAKRWRNLSDSMALQILRYANAPFPLPGFEKQLSACLEDVHSDVFCEVEQQFQQRLLAELARRVNEFKNLSGLALFSVATGSRAQGSSRSGQLAAGPFGDIGGPRDPREEAGIDDIAIRLAHLGVLHWRVWAPLAYEGDIEGELNALQNQAQGCA</sequence>
<proteinExistence type="inferred from homology"/>
<dbReference type="GO" id="GO:0010737">
    <property type="term" value="P:protein kinase A signaling"/>
    <property type="evidence" value="ECO:0007669"/>
    <property type="project" value="TreeGrafter"/>
</dbReference>
<feature type="compositionally biased region" description="Gly residues" evidence="2">
    <location>
        <begin position="1"/>
        <end position="10"/>
    </location>
</feature>
<comment type="caution">
    <text evidence="3">The sequence shown here is derived from an EMBL/GenBank/DDBJ whole genome shotgun (WGS) entry which is preliminary data.</text>
</comment>
<evidence type="ECO:0000256" key="2">
    <source>
        <dbReference type="SAM" id="MobiDB-lite"/>
    </source>
</evidence>
<dbReference type="PANTHER" id="PTHR12832">
    <property type="entry name" value="TESTIS-SPECIFIC PROTEIN PBS13 T-COMPLEX 11"/>
    <property type="match status" value="1"/>
</dbReference>
<organism evidence="3 4">
    <name type="scientific">Madurella mycetomatis</name>
    <dbReference type="NCBI Taxonomy" id="100816"/>
    <lineage>
        <taxon>Eukaryota</taxon>
        <taxon>Fungi</taxon>
        <taxon>Dikarya</taxon>
        <taxon>Ascomycota</taxon>
        <taxon>Pezizomycotina</taxon>
        <taxon>Sordariomycetes</taxon>
        <taxon>Sordariomycetidae</taxon>
        <taxon>Sordariales</taxon>
        <taxon>Sordariales incertae sedis</taxon>
        <taxon>Madurella</taxon>
    </lineage>
</organism>
<dbReference type="Pfam" id="PF05794">
    <property type="entry name" value="Tcp11"/>
    <property type="match status" value="1"/>
</dbReference>
<feature type="region of interest" description="Disordered" evidence="2">
    <location>
        <begin position="522"/>
        <end position="541"/>
    </location>
</feature>
<dbReference type="EMBL" id="LCTW02000356">
    <property type="protein sequence ID" value="KXX74400.1"/>
    <property type="molecule type" value="Genomic_DNA"/>
</dbReference>
<dbReference type="Proteomes" id="UP000078237">
    <property type="component" value="Unassembled WGS sequence"/>
</dbReference>
<accession>A0A175VTP5</accession>
<feature type="region of interest" description="Disordered" evidence="2">
    <location>
        <begin position="1"/>
        <end position="123"/>
    </location>
</feature>
<comment type="similarity">
    <text evidence="1">Belongs to the TCP11 family.</text>
</comment>
<name>A0A175VTP5_9PEZI</name>
<evidence type="ECO:0000313" key="4">
    <source>
        <dbReference type="Proteomes" id="UP000078237"/>
    </source>
</evidence>
<keyword evidence="4" id="KW-1185">Reference proteome</keyword>
<dbReference type="InterPro" id="IPR008862">
    <property type="entry name" value="Tcp11"/>
</dbReference>